<name>A0A8T0FSV4_ARGBR</name>
<dbReference type="AlphaFoldDB" id="A0A8T0FSV4"/>
<sequence>MEGLTRDCSDSFESDLSSDGDPKSPHDYLSFFSKITDDLRIHFARNSSKEDYCEDIYEDIYSSPVSGSYSYYKDLVAVAQEADARKDCQQKRSRFEFHEQPASTFSEFLCPSACTGHFNPAVGTGPFEELFQVLKPTPQLCCSQTPGTFPCANTTTHWSQNVESMGTASNEIYGNSLNDEYSDFIDILHRWTSDDFSTEFPPCDPNDF</sequence>
<evidence type="ECO:0000313" key="2">
    <source>
        <dbReference type="EMBL" id="KAF8794234.1"/>
    </source>
</evidence>
<proteinExistence type="predicted"/>
<feature type="region of interest" description="Disordered" evidence="1">
    <location>
        <begin position="1"/>
        <end position="24"/>
    </location>
</feature>
<keyword evidence="3" id="KW-1185">Reference proteome</keyword>
<dbReference type="OMA" id="APSHEMF"/>
<organism evidence="2 3">
    <name type="scientific">Argiope bruennichi</name>
    <name type="common">Wasp spider</name>
    <name type="synonym">Aranea bruennichi</name>
    <dbReference type="NCBI Taxonomy" id="94029"/>
    <lineage>
        <taxon>Eukaryota</taxon>
        <taxon>Metazoa</taxon>
        <taxon>Ecdysozoa</taxon>
        <taxon>Arthropoda</taxon>
        <taxon>Chelicerata</taxon>
        <taxon>Arachnida</taxon>
        <taxon>Araneae</taxon>
        <taxon>Araneomorphae</taxon>
        <taxon>Entelegynae</taxon>
        <taxon>Araneoidea</taxon>
        <taxon>Araneidae</taxon>
        <taxon>Argiope</taxon>
    </lineage>
</organism>
<comment type="caution">
    <text evidence="2">The sequence shown here is derived from an EMBL/GenBank/DDBJ whole genome shotgun (WGS) entry which is preliminary data.</text>
</comment>
<protein>
    <submittedName>
        <fullName evidence="2">Uncharacterized protein</fullName>
    </submittedName>
</protein>
<dbReference type="EMBL" id="JABXBU010000002">
    <property type="protein sequence ID" value="KAF8794234.1"/>
    <property type="molecule type" value="Genomic_DNA"/>
</dbReference>
<reference evidence="2" key="2">
    <citation type="submission" date="2020-06" db="EMBL/GenBank/DDBJ databases">
        <authorList>
            <person name="Sheffer M."/>
        </authorList>
    </citation>
    <scope>NUCLEOTIDE SEQUENCE</scope>
</reference>
<evidence type="ECO:0000313" key="3">
    <source>
        <dbReference type="Proteomes" id="UP000807504"/>
    </source>
</evidence>
<gene>
    <name evidence="2" type="ORF">HNY73_002233</name>
</gene>
<reference evidence="2" key="1">
    <citation type="journal article" date="2020" name="bioRxiv">
        <title>Chromosome-level reference genome of the European wasp spider Argiope bruennichi: a resource for studies on range expansion and evolutionary adaptation.</title>
        <authorList>
            <person name="Sheffer M.M."/>
            <person name="Hoppe A."/>
            <person name="Krehenwinkel H."/>
            <person name="Uhl G."/>
            <person name="Kuss A.W."/>
            <person name="Jensen L."/>
            <person name="Jensen C."/>
            <person name="Gillespie R.G."/>
            <person name="Hoff K.J."/>
            <person name="Prost S."/>
        </authorList>
    </citation>
    <scope>NUCLEOTIDE SEQUENCE</scope>
</reference>
<evidence type="ECO:0000256" key="1">
    <source>
        <dbReference type="SAM" id="MobiDB-lite"/>
    </source>
</evidence>
<accession>A0A8T0FSV4</accession>
<dbReference type="Proteomes" id="UP000807504">
    <property type="component" value="Unassembled WGS sequence"/>
</dbReference>